<dbReference type="RefSeq" id="XP_029636918.1">
    <property type="nucleotide sequence ID" value="XM_029781058.2"/>
</dbReference>
<dbReference type="InterPro" id="IPR000873">
    <property type="entry name" value="AMP-dep_synth/lig_dom"/>
</dbReference>
<dbReference type="SUPFAM" id="SSF56801">
    <property type="entry name" value="Acetyl-CoA synthetase-like"/>
    <property type="match status" value="1"/>
</dbReference>
<accession>A0A6P7SG37</accession>
<dbReference type="Proteomes" id="UP000515154">
    <property type="component" value="Linkage group LG5"/>
</dbReference>
<dbReference type="AlphaFoldDB" id="A0A6P7SG37"/>
<dbReference type="KEGG" id="osn:115212219"/>
<sequence>MASYCHTPSRHPLNFATIPEKLHQLAIEDPEKDAIVIYDSKLQRTSFTRKQLYDETESVARALVKQGIKKGDRIALCVSNCVEWIAYDSGIMMAGGCSVRLFAGQADFLPMLEDCVAVIFDSEPTFYNKLLKVANILEDGTVISETYSKLRLAITVANTNSDIKGLSLDEMKETAKNDLNIILPRVDPEDITIIAQTSGSTGKPKRVTHSSFDIVNCSEMFCDLYNLTGDDAVFISRYFGFGGGYPFPFIGNGSKFVDAELRSINYPKDFSKYRDLAKIEGCTWLNMLPSDLRYCTEGKNVAPNIMTGGDIASFDAVKQGLNWASTIDYHLASAETLLIGSMTITKHNIGDYVPGIIGRPFPNTEAKIVDDKNCIVDIGQEGYLCVRSKWCTKVTTNGESVQQNGWFKTRDICKMNEKKEIFLVSRDDLFIQKETRKIGITFVEQHMKRHPDIDDVILVPVPDEDLQLKACACVIMKSGKKFDQKNILQFCMENLPQPKDFDYISSNPDYIIQFDKFSKLINGKVDRISIKDMAIKSLVQSHSLCAKTK</sequence>
<dbReference type="Pfam" id="PF00501">
    <property type="entry name" value="AMP-binding"/>
    <property type="match status" value="1"/>
</dbReference>
<name>A0A6P7SG37_9MOLL</name>
<feature type="domain" description="AMP-dependent synthetase/ligase" evidence="1">
    <location>
        <begin position="30"/>
        <end position="392"/>
    </location>
</feature>
<dbReference type="PANTHER" id="PTHR42814:SF3">
    <property type="entry name" value="BETA-N-ACETYLHEXOSAMINIDASE"/>
    <property type="match status" value="1"/>
</dbReference>
<dbReference type="InterPro" id="IPR042099">
    <property type="entry name" value="ANL_N_sf"/>
</dbReference>
<evidence type="ECO:0000313" key="2">
    <source>
        <dbReference type="Proteomes" id="UP000515154"/>
    </source>
</evidence>
<organism evidence="2 3">
    <name type="scientific">Octopus sinensis</name>
    <name type="common">East Asian common octopus</name>
    <dbReference type="NCBI Taxonomy" id="2607531"/>
    <lineage>
        <taxon>Eukaryota</taxon>
        <taxon>Metazoa</taxon>
        <taxon>Spiralia</taxon>
        <taxon>Lophotrochozoa</taxon>
        <taxon>Mollusca</taxon>
        <taxon>Cephalopoda</taxon>
        <taxon>Coleoidea</taxon>
        <taxon>Octopodiformes</taxon>
        <taxon>Octopoda</taxon>
        <taxon>Incirrata</taxon>
        <taxon>Octopodidae</taxon>
        <taxon>Octopus</taxon>
    </lineage>
</organism>
<proteinExistence type="predicted"/>
<dbReference type="InterPro" id="IPR045851">
    <property type="entry name" value="AMP-bd_C_sf"/>
</dbReference>
<evidence type="ECO:0000313" key="3">
    <source>
        <dbReference type="RefSeq" id="XP_029636918.1"/>
    </source>
</evidence>
<keyword evidence="2" id="KW-1185">Reference proteome</keyword>
<reference evidence="3" key="1">
    <citation type="submission" date="2025-08" db="UniProtKB">
        <authorList>
            <consortium name="RefSeq"/>
        </authorList>
    </citation>
    <scope>IDENTIFICATION</scope>
</reference>
<dbReference type="PROSITE" id="PS00455">
    <property type="entry name" value="AMP_BINDING"/>
    <property type="match status" value="1"/>
</dbReference>
<evidence type="ECO:0000259" key="1">
    <source>
        <dbReference type="Pfam" id="PF00501"/>
    </source>
</evidence>
<protein>
    <submittedName>
        <fullName evidence="3">Acyl-CoA synthetase YngI</fullName>
    </submittedName>
</protein>
<dbReference type="InterPro" id="IPR020845">
    <property type="entry name" value="AMP-binding_CS"/>
</dbReference>
<dbReference type="Gene3D" id="3.40.50.12780">
    <property type="entry name" value="N-terminal domain of ligase-like"/>
    <property type="match status" value="1"/>
</dbReference>
<dbReference type="Gene3D" id="3.30.300.30">
    <property type="match status" value="1"/>
</dbReference>
<dbReference type="PANTHER" id="PTHR42814">
    <property type="entry name" value="AMP-BINDING DOMAIN-CONTAINING PROTEIN"/>
    <property type="match status" value="1"/>
</dbReference>
<gene>
    <name evidence="3" type="primary">LOC115212219</name>
</gene>